<dbReference type="InterPro" id="IPR037136">
    <property type="entry name" value="RNA3'_phos_cyclase_dom_sf"/>
</dbReference>
<organism evidence="6">
    <name type="scientific">groundwater metagenome</name>
    <dbReference type="NCBI Taxonomy" id="717931"/>
    <lineage>
        <taxon>unclassified sequences</taxon>
        <taxon>metagenomes</taxon>
        <taxon>ecological metagenomes</taxon>
    </lineage>
</organism>
<feature type="domain" description="RNA 3'-terminal phosphate cyclase" evidence="4">
    <location>
        <begin position="8"/>
        <end position="319"/>
    </location>
</feature>
<dbReference type="InterPro" id="IPR013791">
    <property type="entry name" value="RNA3'-term_phos_cycl_insert"/>
</dbReference>
<feature type="domain" description="RNA 3'-terminal phosphate cyclase insert" evidence="5">
    <location>
        <begin position="178"/>
        <end position="277"/>
    </location>
</feature>
<keyword evidence="3" id="KW-0547">Nucleotide-binding</keyword>
<dbReference type="InterPro" id="IPR013792">
    <property type="entry name" value="RNA3'P_cycl/enolpyr_Trfase_a/b"/>
</dbReference>
<evidence type="ECO:0000256" key="1">
    <source>
        <dbReference type="ARBA" id="ARBA00009206"/>
    </source>
</evidence>
<dbReference type="Gene3D" id="3.65.10.20">
    <property type="entry name" value="RNA 3'-terminal phosphate cyclase domain"/>
    <property type="match status" value="1"/>
</dbReference>
<dbReference type="EMBL" id="CCXY01000100">
    <property type="protein sequence ID" value="CEG12040.1"/>
    <property type="molecule type" value="Genomic_DNA"/>
</dbReference>
<dbReference type="EC" id="6.5.1.4" evidence="6"/>
<dbReference type="SUPFAM" id="SSF55205">
    <property type="entry name" value="EPT/RTPC-like"/>
    <property type="match status" value="1"/>
</dbReference>
<accession>A0A098EAL2</accession>
<dbReference type="HAMAP" id="MF_00200">
    <property type="entry name" value="RTC"/>
    <property type="match status" value="1"/>
</dbReference>
<dbReference type="PANTHER" id="PTHR11096">
    <property type="entry name" value="RNA 3' TERMINAL PHOSPHATE CYCLASE"/>
    <property type="match status" value="1"/>
</dbReference>
<reference evidence="6" key="1">
    <citation type="submission" date="2014-09" db="EMBL/GenBank/DDBJ databases">
        <authorList>
            <person name="Probst J Alexander"/>
        </authorList>
    </citation>
    <scope>NUCLEOTIDE SEQUENCE</scope>
</reference>
<dbReference type="InterPro" id="IPR017770">
    <property type="entry name" value="RNA3'_term_phos_cyc_type_1"/>
</dbReference>
<dbReference type="GO" id="GO:0006396">
    <property type="term" value="P:RNA processing"/>
    <property type="evidence" value="ECO:0007669"/>
    <property type="project" value="InterPro"/>
</dbReference>
<dbReference type="GO" id="GO:0003963">
    <property type="term" value="F:RNA-3'-phosphate cyclase activity"/>
    <property type="evidence" value="ECO:0007669"/>
    <property type="project" value="UniProtKB-EC"/>
</dbReference>
<dbReference type="InterPro" id="IPR036553">
    <property type="entry name" value="RPTC_insert"/>
</dbReference>
<keyword evidence="2 6" id="KW-0436">Ligase</keyword>
<protein>
    <submittedName>
        <fullName evidence="6">RNA 3'-terminal phosphate cyclase</fullName>
        <ecNumber evidence="6">6.5.1.4</ecNumber>
    </submittedName>
</protein>
<dbReference type="InterPro" id="IPR000228">
    <property type="entry name" value="RNA3'_term_phos_cyc"/>
</dbReference>
<dbReference type="Gene3D" id="3.30.360.20">
    <property type="entry name" value="RNA 3'-terminal phosphate cyclase, insert domain"/>
    <property type="match status" value="1"/>
</dbReference>
<proteinExistence type="inferred from homology"/>
<evidence type="ECO:0000259" key="5">
    <source>
        <dbReference type="Pfam" id="PF05189"/>
    </source>
</evidence>
<dbReference type="Pfam" id="PF01137">
    <property type="entry name" value="RTC"/>
    <property type="match status" value="1"/>
</dbReference>
<evidence type="ECO:0000256" key="2">
    <source>
        <dbReference type="ARBA" id="ARBA00022598"/>
    </source>
</evidence>
<dbReference type="NCBIfam" id="TIGR03399">
    <property type="entry name" value="RNA_3prim_cycl"/>
    <property type="match status" value="1"/>
</dbReference>
<evidence type="ECO:0000313" key="6">
    <source>
        <dbReference type="EMBL" id="CEG12040.1"/>
    </source>
</evidence>
<evidence type="ECO:0000259" key="4">
    <source>
        <dbReference type="Pfam" id="PF01137"/>
    </source>
</evidence>
<dbReference type="PANTHER" id="PTHR11096:SF0">
    <property type="entry name" value="RNA 3'-TERMINAL PHOSPHATE CYCLASE"/>
    <property type="match status" value="1"/>
</dbReference>
<dbReference type="AlphaFoldDB" id="A0A098EAL2"/>
<name>A0A098EAL2_9ZZZZ</name>
<dbReference type="PIRSF" id="PIRSF005378">
    <property type="entry name" value="RNA3'_term_phos_cycl_euk"/>
    <property type="match status" value="1"/>
</dbReference>
<sequence length="333" mass="36456">MLIIDGLYGEGGGQILRTSVALSALTKIPIRIINIRKKRENPGLRAQHISAIKAVGKLCDADIRGLNIGSGKIEFEPKEISDKKFTMDIGTAGSIPLVLQALLITAIHNNVEVEIIGGTDVRFAPSIDYVKFVTLPILKIIGLNAEIEILKRSYYPKGGGKVRIVIKKADKFERINFTEKGKISEIYGISHASTDLKCRNVAERQKVAAEKFLRCENLCTQIEIKEEYANTFSTGSGITLVARTEKTMNGACSLGEINKKAEDVGTECAKNLINEIKNDVGVDSHTSDQIIPYLALAKGKAKISTTMHAMTNIHVVNLFGFNVREKDGVIECE</sequence>
<dbReference type="Pfam" id="PF05189">
    <property type="entry name" value="RTC_insert"/>
    <property type="match status" value="1"/>
</dbReference>
<dbReference type="SUPFAM" id="SSF52913">
    <property type="entry name" value="RNA 3'-terminal phosphate cyclase, RPTC, insert domain"/>
    <property type="match status" value="1"/>
</dbReference>
<dbReference type="InterPro" id="IPR023797">
    <property type="entry name" value="RNA3'_phos_cyclase_dom"/>
</dbReference>
<dbReference type="GO" id="GO:0000166">
    <property type="term" value="F:nucleotide binding"/>
    <property type="evidence" value="ECO:0007669"/>
    <property type="project" value="UniProtKB-KW"/>
</dbReference>
<comment type="similarity">
    <text evidence="1">Belongs to the RNA 3'-terminal cyclase family. Type 1 subfamily.</text>
</comment>
<evidence type="ECO:0000256" key="3">
    <source>
        <dbReference type="ARBA" id="ARBA00022741"/>
    </source>
</evidence>
<gene>
    <name evidence="6" type="primary">rtcA</name>
    <name evidence="6" type="ORF">MSIBF_A1890009</name>
</gene>